<evidence type="ECO:0000256" key="1">
    <source>
        <dbReference type="SAM" id="MobiDB-lite"/>
    </source>
</evidence>
<dbReference type="SMART" id="SM00582">
    <property type="entry name" value="RPR"/>
    <property type="match status" value="1"/>
</dbReference>
<dbReference type="GO" id="GO:0000993">
    <property type="term" value="F:RNA polymerase II complex binding"/>
    <property type="evidence" value="ECO:0007669"/>
    <property type="project" value="InterPro"/>
</dbReference>
<dbReference type="InterPro" id="IPR047415">
    <property type="entry name" value="Pcf11_CID"/>
</dbReference>
<comment type="caution">
    <text evidence="3">The sequence shown here is derived from an EMBL/GenBank/DDBJ whole genome shotgun (WGS) entry which is preliminary data.</text>
</comment>
<accession>K0KL65</accession>
<reference evidence="3 4" key="1">
    <citation type="journal article" date="2012" name="Eukaryot. Cell">
        <title>Draft genome sequence of Wickerhamomyces ciferrii NRRL Y-1031 F-60-10.</title>
        <authorList>
            <person name="Schneider J."/>
            <person name="Andrea H."/>
            <person name="Blom J."/>
            <person name="Jaenicke S."/>
            <person name="Ruckert C."/>
            <person name="Schorsch C."/>
            <person name="Szczepanowski R."/>
            <person name="Farwick M."/>
            <person name="Goesmann A."/>
            <person name="Puhler A."/>
            <person name="Schaffer S."/>
            <person name="Tauch A."/>
            <person name="Kohler T."/>
            <person name="Brinkrolf K."/>
        </authorList>
    </citation>
    <scope>NUCLEOTIDE SEQUENCE [LARGE SCALE GENOMIC DNA]</scope>
    <source>
        <strain evidence="4">ATCC 14091 / BCRC 22168 / CBS 111 / JCM 3599 / NBRC 0793 / NRRL Y-1031 F-60-10</strain>
    </source>
</reference>
<dbReference type="InterPro" id="IPR021605">
    <property type="entry name" value="Pcf11_Clp1-ID"/>
</dbReference>
<dbReference type="GO" id="GO:0003729">
    <property type="term" value="F:mRNA binding"/>
    <property type="evidence" value="ECO:0007669"/>
    <property type="project" value="InterPro"/>
</dbReference>
<protein>
    <recommendedName>
        <fullName evidence="2">CID domain-containing protein</fullName>
    </recommendedName>
</protein>
<evidence type="ECO:0000313" key="3">
    <source>
        <dbReference type="EMBL" id="CCH42927.1"/>
    </source>
</evidence>
<dbReference type="eggNOG" id="KOG2071">
    <property type="taxonomic scope" value="Eukaryota"/>
</dbReference>
<dbReference type="Pfam" id="PF21936">
    <property type="entry name" value="Pcf11_C"/>
    <property type="match status" value="1"/>
</dbReference>
<dbReference type="FunCoup" id="K0KL65">
    <property type="interactions" value="524"/>
</dbReference>
<dbReference type="GO" id="GO:0006369">
    <property type="term" value="P:termination of RNA polymerase II transcription"/>
    <property type="evidence" value="ECO:0007669"/>
    <property type="project" value="InterPro"/>
</dbReference>
<dbReference type="PANTHER" id="PTHR15921">
    <property type="entry name" value="PRE-MRNA CLEAVAGE COMPLEX II"/>
    <property type="match status" value="1"/>
</dbReference>
<proteinExistence type="predicted"/>
<feature type="domain" description="CID" evidence="2">
    <location>
        <begin position="1"/>
        <end position="112"/>
    </location>
</feature>
<dbReference type="InterPro" id="IPR054127">
    <property type="entry name" value="Pcf11_C"/>
</dbReference>
<dbReference type="AlphaFoldDB" id="K0KL65"/>
<dbReference type="SUPFAM" id="SSF48464">
    <property type="entry name" value="ENTH/VHS domain"/>
    <property type="match status" value="1"/>
</dbReference>
<evidence type="ECO:0000313" key="4">
    <source>
        <dbReference type="Proteomes" id="UP000009328"/>
    </source>
</evidence>
<dbReference type="InParanoid" id="K0KL65"/>
<feature type="region of interest" description="Disordered" evidence="1">
    <location>
        <begin position="225"/>
        <end position="259"/>
    </location>
</feature>
<dbReference type="HOGENOM" id="CLU_015606_0_0_1"/>
<dbReference type="EMBL" id="CAIF01000057">
    <property type="protein sequence ID" value="CCH42927.1"/>
    <property type="molecule type" value="Genomic_DNA"/>
</dbReference>
<dbReference type="Proteomes" id="UP000009328">
    <property type="component" value="Unassembled WGS sequence"/>
</dbReference>
<dbReference type="CDD" id="cd16982">
    <property type="entry name" value="CID_Pcf11"/>
    <property type="match status" value="1"/>
</dbReference>
<dbReference type="PANTHER" id="PTHR15921:SF3">
    <property type="entry name" value="PRE-MRNA CLEAVAGE COMPLEX 2 PROTEIN PCF11"/>
    <property type="match status" value="1"/>
</dbReference>
<evidence type="ECO:0000259" key="2">
    <source>
        <dbReference type="PROSITE" id="PS51391"/>
    </source>
</evidence>
<dbReference type="GO" id="GO:0031124">
    <property type="term" value="P:mRNA 3'-end processing"/>
    <property type="evidence" value="ECO:0007669"/>
    <property type="project" value="InterPro"/>
</dbReference>
<sequence length="550" mass="62734">MSELEIIGEDFYKALEDLTFNSRPIIQTLTILAQENVHADSISKNVGSPYTLLFGQKLFQTFTQAFLLVDDINRKKYIDLFKTWKIAKTSSGLPLFPPEPISKIEQFLIKASSLYNPPSQRSTPTPIPQQQLPQQQQFIPQIPQFQQQQPQITSSILIPIVDHLLNLTSERQKLNPNDQDIIKKIQIINQLKFAIQSQTLDQNALIQLKTDLESMTKSEETFIKKNSPKIQNPKPTLQNLLKPSSSPSPSPIPILQDSNGKNPLGLLNNIANLKAPKKDLSSLISNLESKGLVKDKKTSTLPSNSILKSLLTKKTTPNTTKNQEPNEISNLLTPINPFKQFKLDNKLNIDPTDLYNKFFISEKPNKCGTCGIRFPQTESGQTQRRKHLDWHFRINNRLKESKIVQARSWYIDDEDFVQFRDWDIFNGSNSNQDDSTQDDKPKKEKKYVIVPEGGDMNIICGICKDFIKAKFNDDLGEWIWDDCIEKNGRVFHDSCFEESTNDKNTTTITGLTGGLQNLLNKKRERPLDQNNVDFGKLKDIVKNVKLNPKN</sequence>
<dbReference type="Pfam" id="PF11526">
    <property type="entry name" value="Pfc11_Clp1_ID"/>
    <property type="match status" value="1"/>
</dbReference>
<name>K0KL65_WICCF</name>
<dbReference type="GO" id="GO:0005849">
    <property type="term" value="C:mRNA cleavage factor complex"/>
    <property type="evidence" value="ECO:0007669"/>
    <property type="project" value="InterPro"/>
</dbReference>
<gene>
    <name evidence="3" type="ORF">BN7_2473</name>
</gene>
<dbReference type="InterPro" id="IPR006569">
    <property type="entry name" value="CID_dom"/>
</dbReference>
<dbReference type="InterPro" id="IPR008942">
    <property type="entry name" value="ENTH_VHS"/>
</dbReference>
<dbReference type="Gene3D" id="1.25.40.90">
    <property type="match status" value="2"/>
</dbReference>
<dbReference type="STRING" id="1206466.K0KL65"/>
<keyword evidence="4" id="KW-1185">Reference proteome</keyword>
<dbReference type="GO" id="GO:0005737">
    <property type="term" value="C:cytoplasm"/>
    <property type="evidence" value="ECO:0007669"/>
    <property type="project" value="TreeGrafter"/>
</dbReference>
<dbReference type="PROSITE" id="PS51391">
    <property type="entry name" value="CID"/>
    <property type="match status" value="1"/>
</dbReference>
<dbReference type="InterPro" id="IPR045154">
    <property type="entry name" value="PCF11-like"/>
</dbReference>
<organism evidence="3 4">
    <name type="scientific">Wickerhamomyces ciferrii (strain ATCC 14091 / BCRC 22168 / CBS 111 / JCM 3599 / NBRC 0793 / NRRL Y-1031 F-60-10)</name>
    <name type="common">Yeast</name>
    <name type="synonym">Pichia ciferrii</name>
    <dbReference type="NCBI Taxonomy" id="1206466"/>
    <lineage>
        <taxon>Eukaryota</taxon>
        <taxon>Fungi</taxon>
        <taxon>Dikarya</taxon>
        <taxon>Ascomycota</taxon>
        <taxon>Saccharomycotina</taxon>
        <taxon>Saccharomycetes</taxon>
        <taxon>Phaffomycetales</taxon>
        <taxon>Wickerhamomycetaceae</taxon>
        <taxon>Wickerhamomyces</taxon>
    </lineage>
</organism>
<feature type="compositionally biased region" description="Polar residues" evidence="1">
    <location>
        <begin position="228"/>
        <end position="242"/>
    </location>
</feature>